<dbReference type="PANTHER" id="PTHR36571:SF1">
    <property type="entry name" value="PROTEIN YGIW"/>
    <property type="match status" value="1"/>
</dbReference>
<dbReference type="PANTHER" id="PTHR36571">
    <property type="entry name" value="PROTEIN YGIW"/>
    <property type="match status" value="1"/>
</dbReference>
<protein>
    <submittedName>
        <fullName evidence="4">Uncharacterized protein (TIGR00156 family)</fullName>
    </submittedName>
</protein>
<proteinExistence type="predicted"/>
<organism evidence="4 5">
    <name type="scientific">Sodalis ligni</name>
    <dbReference type="NCBI Taxonomy" id="2697027"/>
    <lineage>
        <taxon>Bacteria</taxon>
        <taxon>Pseudomonadati</taxon>
        <taxon>Pseudomonadota</taxon>
        <taxon>Gammaproteobacteria</taxon>
        <taxon>Enterobacterales</taxon>
        <taxon>Bruguierivoracaceae</taxon>
        <taxon>Sodalis</taxon>
    </lineage>
</organism>
<dbReference type="AlphaFoldDB" id="A0A4V2Q3K2"/>
<accession>A0A4V2Q3K2</accession>
<sequence>MKKWAMAALIAFFGLPALAQSGGFHGDEPPPPPNKQESGYRGTVDARHTSIASAKRMKTNAWVTLDGHIEKKIGNDKYFFRDATGTVLLEIKGDKWNGQEITPKDLISISGRLLKDRHGTHINVGRILKQ</sequence>
<name>A0A4V2Q3K2_9GAMM</name>
<evidence type="ECO:0000313" key="4">
    <source>
        <dbReference type="EMBL" id="TCL07088.1"/>
    </source>
</evidence>
<dbReference type="EMBL" id="SJOI01000001">
    <property type="protein sequence ID" value="TCL07088.1"/>
    <property type="molecule type" value="Genomic_DNA"/>
</dbReference>
<evidence type="ECO:0000256" key="2">
    <source>
        <dbReference type="SAM" id="MobiDB-lite"/>
    </source>
</evidence>
<dbReference type="Proteomes" id="UP000294555">
    <property type="component" value="Unassembled WGS sequence"/>
</dbReference>
<dbReference type="Pfam" id="PF04076">
    <property type="entry name" value="BOF"/>
    <property type="match status" value="1"/>
</dbReference>
<dbReference type="Gene3D" id="2.40.50.200">
    <property type="entry name" value="Bacterial OB-fold"/>
    <property type="match status" value="1"/>
</dbReference>
<dbReference type="NCBIfam" id="NF033674">
    <property type="entry name" value="stress_OB_fold"/>
    <property type="match status" value="1"/>
</dbReference>
<keyword evidence="5" id="KW-1185">Reference proteome</keyword>
<dbReference type="InterPro" id="IPR036700">
    <property type="entry name" value="BOBF_sf"/>
</dbReference>
<evidence type="ECO:0000313" key="5">
    <source>
        <dbReference type="Proteomes" id="UP000294555"/>
    </source>
</evidence>
<keyword evidence="1 3" id="KW-0732">Signal</keyword>
<feature type="chain" id="PRO_5020481341" evidence="3">
    <location>
        <begin position="20"/>
        <end position="130"/>
    </location>
</feature>
<feature type="region of interest" description="Disordered" evidence="2">
    <location>
        <begin position="22"/>
        <end position="45"/>
    </location>
</feature>
<comment type="caution">
    <text evidence="4">The sequence shown here is derived from an EMBL/GenBank/DDBJ whole genome shotgun (WGS) entry which is preliminary data.</text>
</comment>
<dbReference type="InterPro" id="IPR005220">
    <property type="entry name" value="CarO-like"/>
</dbReference>
<evidence type="ECO:0000256" key="1">
    <source>
        <dbReference type="ARBA" id="ARBA00022729"/>
    </source>
</evidence>
<dbReference type="RefSeq" id="WP_165934261.1">
    <property type="nucleotide sequence ID" value="NZ_SJOI01000001.1"/>
</dbReference>
<feature type="signal peptide" evidence="3">
    <location>
        <begin position="1"/>
        <end position="19"/>
    </location>
</feature>
<dbReference type="SUPFAM" id="SSF101756">
    <property type="entry name" value="Hypothetical protein YgiW"/>
    <property type="match status" value="1"/>
</dbReference>
<evidence type="ECO:0000256" key="3">
    <source>
        <dbReference type="SAM" id="SignalP"/>
    </source>
</evidence>
<gene>
    <name evidence="4" type="ORF">EZJ58_5392</name>
</gene>
<reference evidence="4 5" key="1">
    <citation type="submission" date="2019-02" db="EMBL/GenBank/DDBJ databases">
        <title>Investigation of anaerobic lignin degradation for improved lignocellulosic biofuels.</title>
        <authorList>
            <person name="Deangelis K."/>
        </authorList>
    </citation>
    <scope>NUCLEOTIDE SEQUENCE [LARGE SCALE GENOMIC DNA]</scope>
    <source>
        <strain evidence="4 5">159R</strain>
    </source>
</reference>